<evidence type="ECO:0000313" key="2">
    <source>
        <dbReference type="EMBL" id="JAS73640.1"/>
    </source>
</evidence>
<evidence type="ECO:0000313" key="3">
    <source>
        <dbReference type="EMBL" id="JAS75507.1"/>
    </source>
</evidence>
<proteinExistence type="predicted"/>
<protein>
    <recommendedName>
        <fullName evidence="1">PiggyBac transposable element-derived protein 4 C-terminal zinc-finger domain-containing protein</fullName>
    </recommendedName>
</protein>
<dbReference type="Pfam" id="PF13842">
    <property type="entry name" value="zf-Tnp_2"/>
    <property type="match status" value="1"/>
</dbReference>
<dbReference type="EMBL" id="GECU01034066">
    <property type="protein sequence ID" value="JAS73640.1"/>
    <property type="molecule type" value="Transcribed_RNA"/>
</dbReference>
<evidence type="ECO:0000259" key="1">
    <source>
        <dbReference type="Pfam" id="PF13842"/>
    </source>
</evidence>
<organism evidence="3">
    <name type="scientific">Homalodisca liturata</name>
    <dbReference type="NCBI Taxonomy" id="320908"/>
    <lineage>
        <taxon>Eukaryota</taxon>
        <taxon>Metazoa</taxon>
        <taxon>Ecdysozoa</taxon>
        <taxon>Arthropoda</taxon>
        <taxon>Hexapoda</taxon>
        <taxon>Insecta</taxon>
        <taxon>Pterygota</taxon>
        <taxon>Neoptera</taxon>
        <taxon>Paraneoptera</taxon>
        <taxon>Hemiptera</taxon>
        <taxon>Auchenorrhyncha</taxon>
        <taxon>Membracoidea</taxon>
        <taxon>Cicadellidae</taxon>
        <taxon>Cicadellinae</taxon>
        <taxon>Proconiini</taxon>
        <taxon>Homalodisca</taxon>
    </lineage>
</organism>
<sequence>MFTISSLVQFKVSGQKSHDPVKLNKRLRCHVCRIRQKKRKTTFFTCSSCTDEKDNKFGLCMPECFNKFHKRKTKTKCVLPKTFLFPNCFMSKTKILLIT</sequence>
<reference evidence="3" key="1">
    <citation type="submission" date="2015-11" db="EMBL/GenBank/DDBJ databases">
        <title>De novo transcriptome assembly of four potential Pierce s Disease insect vectors from Arizona vineyards.</title>
        <authorList>
            <person name="Tassone E.E."/>
        </authorList>
    </citation>
    <scope>NUCLEOTIDE SEQUENCE</scope>
</reference>
<dbReference type="AlphaFoldDB" id="A0A1B6HLE2"/>
<feature type="domain" description="PiggyBac transposable element-derived protein 4 C-terminal zinc-finger" evidence="1">
    <location>
        <begin position="22"/>
        <end position="69"/>
    </location>
</feature>
<gene>
    <name evidence="3" type="ORF">g.51990</name>
    <name evidence="2" type="ORF">g.51991</name>
</gene>
<accession>A0A1B6HLE2</accession>
<name>A0A1B6HLE2_9HEMI</name>
<dbReference type="InterPro" id="IPR032718">
    <property type="entry name" value="PGBD4_Znf_C"/>
</dbReference>
<dbReference type="EMBL" id="GECU01032199">
    <property type="protein sequence ID" value="JAS75507.1"/>
    <property type="molecule type" value="Transcribed_RNA"/>
</dbReference>